<gene>
    <name evidence="9" type="ORF">DL89DRAFT_290057</name>
</gene>
<comment type="caution">
    <text evidence="9">The sequence shown here is derived from an EMBL/GenBank/DDBJ whole genome shotgun (WGS) entry which is preliminary data.</text>
</comment>
<evidence type="ECO:0000256" key="2">
    <source>
        <dbReference type="ARBA" id="ARBA00022448"/>
    </source>
</evidence>
<evidence type="ECO:0000313" key="10">
    <source>
        <dbReference type="Proteomes" id="UP000193922"/>
    </source>
</evidence>
<feature type="transmembrane region" description="Helical" evidence="7">
    <location>
        <begin position="191"/>
        <end position="211"/>
    </location>
</feature>
<keyword evidence="6 7" id="KW-0472">Membrane</keyword>
<dbReference type="Pfam" id="PF00324">
    <property type="entry name" value="AA_permease"/>
    <property type="match status" value="1"/>
</dbReference>
<dbReference type="OrthoDB" id="3900342at2759"/>
<dbReference type="InterPro" id="IPR004840">
    <property type="entry name" value="Amino_acid_permease_CS"/>
</dbReference>
<feature type="transmembrane region" description="Helical" evidence="7">
    <location>
        <begin position="55"/>
        <end position="79"/>
    </location>
</feature>
<comment type="subcellular location">
    <subcellularLocation>
        <location evidence="1">Membrane</location>
        <topology evidence="1">Multi-pass membrane protein</topology>
    </subcellularLocation>
</comment>
<feature type="transmembrane region" description="Helical" evidence="7">
    <location>
        <begin position="261"/>
        <end position="278"/>
    </location>
</feature>
<evidence type="ECO:0000313" key="9">
    <source>
        <dbReference type="EMBL" id="ORX74521.1"/>
    </source>
</evidence>
<dbReference type="GO" id="GO:0015171">
    <property type="term" value="F:amino acid transmembrane transporter activity"/>
    <property type="evidence" value="ECO:0007669"/>
    <property type="project" value="TreeGrafter"/>
</dbReference>
<name>A0A1Y1WLR6_9FUNG</name>
<keyword evidence="3 7" id="KW-0812">Transmembrane</keyword>
<feature type="domain" description="Amino acid permease/ SLC12A" evidence="8">
    <location>
        <begin position="54"/>
        <end position="467"/>
    </location>
</feature>
<evidence type="ECO:0000256" key="6">
    <source>
        <dbReference type="ARBA" id="ARBA00023136"/>
    </source>
</evidence>
<dbReference type="PIRSF" id="PIRSF006060">
    <property type="entry name" value="AA_transporter"/>
    <property type="match status" value="1"/>
</dbReference>
<dbReference type="Proteomes" id="UP000193922">
    <property type="component" value="Unassembled WGS sequence"/>
</dbReference>
<evidence type="ECO:0000256" key="5">
    <source>
        <dbReference type="ARBA" id="ARBA00022989"/>
    </source>
</evidence>
<dbReference type="EMBL" id="MCFD01000001">
    <property type="protein sequence ID" value="ORX74521.1"/>
    <property type="molecule type" value="Genomic_DNA"/>
</dbReference>
<evidence type="ECO:0000259" key="8">
    <source>
        <dbReference type="Pfam" id="PF00324"/>
    </source>
</evidence>
<dbReference type="PROSITE" id="PS00218">
    <property type="entry name" value="AMINO_ACID_PERMEASE_1"/>
    <property type="match status" value="1"/>
</dbReference>
<organism evidence="9 10">
    <name type="scientific">Linderina pennispora</name>
    <dbReference type="NCBI Taxonomy" id="61395"/>
    <lineage>
        <taxon>Eukaryota</taxon>
        <taxon>Fungi</taxon>
        <taxon>Fungi incertae sedis</taxon>
        <taxon>Zoopagomycota</taxon>
        <taxon>Kickxellomycotina</taxon>
        <taxon>Kickxellomycetes</taxon>
        <taxon>Kickxellales</taxon>
        <taxon>Kickxellaceae</taxon>
        <taxon>Linderina</taxon>
    </lineage>
</organism>
<dbReference type="FunFam" id="1.20.1740.10:FF:000001">
    <property type="entry name" value="Amino acid permease"/>
    <property type="match status" value="1"/>
</dbReference>
<feature type="transmembrane region" description="Helical" evidence="7">
    <location>
        <begin position="406"/>
        <end position="425"/>
    </location>
</feature>
<evidence type="ECO:0000256" key="1">
    <source>
        <dbReference type="ARBA" id="ARBA00004141"/>
    </source>
</evidence>
<feature type="transmembrane region" description="Helical" evidence="7">
    <location>
        <begin position="85"/>
        <end position="103"/>
    </location>
</feature>
<keyword evidence="4" id="KW-0029">Amino-acid transport</keyword>
<dbReference type="AlphaFoldDB" id="A0A1Y1WLR6"/>
<reference evidence="9 10" key="1">
    <citation type="submission" date="2016-07" db="EMBL/GenBank/DDBJ databases">
        <title>Pervasive Adenine N6-methylation of Active Genes in Fungi.</title>
        <authorList>
            <consortium name="DOE Joint Genome Institute"/>
            <person name="Mondo S.J."/>
            <person name="Dannebaum R.O."/>
            <person name="Kuo R.C."/>
            <person name="Labutti K."/>
            <person name="Haridas S."/>
            <person name="Kuo A."/>
            <person name="Salamov A."/>
            <person name="Ahrendt S.R."/>
            <person name="Lipzen A."/>
            <person name="Sullivan W."/>
            <person name="Andreopoulos W.B."/>
            <person name="Clum A."/>
            <person name="Lindquist E."/>
            <person name="Daum C."/>
            <person name="Ramamoorthy G.K."/>
            <person name="Gryganskyi A."/>
            <person name="Culley D."/>
            <person name="Magnuson J.K."/>
            <person name="James T.Y."/>
            <person name="O'Malley M.A."/>
            <person name="Stajich J.E."/>
            <person name="Spatafora J.W."/>
            <person name="Visel A."/>
            <person name="Grigoriev I.V."/>
        </authorList>
    </citation>
    <scope>NUCLEOTIDE SEQUENCE [LARGE SCALE GENOMIC DNA]</scope>
    <source>
        <strain evidence="9 10">ATCC 12442</strain>
    </source>
</reference>
<keyword evidence="5 7" id="KW-1133">Transmembrane helix</keyword>
<evidence type="ECO:0000256" key="4">
    <source>
        <dbReference type="ARBA" id="ARBA00022970"/>
    </source>
</evidence>
<dbReference type="PANTHER" id="PTHR43341">
    <property type="entry name" value="AMINO ACID PERMEASE"/>
    <property type="match status" value="1"/>
</dbReference>
<dbReference type="GO" id="GO:0016020">
    <property type="term" value="C:membrane"/>
    <property type="evidence" value="ECO:0007669"/>
    <property type="project" value="UniProtKB-SubCell"/>
</dbReference>
<feature type="transmembrane region" description="Helical" evidence="7">
    <location>
        <begin position="337"/>
        <end position="357"/>
    </location>
</feature>
<sequence length="514" mass="57022">MDQYHEKSYIDESAPRLYPTEGSDEYIAKEGIQVEDAAVDSHNRKLKRSLKSRHMGMIAIGGTIGTGLFLGSGTTLAVAGPAGSLIAYILIGTMVYFVCTSLGEVSTFIPVSDPFNHFATRFLDPALGFAFGWNYWLSWMLTVGSELVACGLIVKFWLPNLNGIVWSLVAMVIMFAINAISVRGYGEAEYYFAMIKVLAVVIVIIVGILTITGRRSNDHIVGILKACITAAFSFQGTEIVGVTVGESANPRRDVPRAIRSVFWRILLFYILAIMSGGVEDIAISPFTLVFDLAGAKWAAHVMNAVVLITVLSAGNSGLYACTRVLWNMAKEGKAPRIFCRVTKGGVPIWALIFTTFWSCEVYVFLVNISGVTGFLFWLGLSLSHWRFRMAYVRQGFDIKDLPYRAAFYPFGPIYACCLLAVIIVGQGYGTFTPKFDALSFFSTYIALPLFVIMWLGWKFFKKTKVVRLDEADVSSGTLLEMERSGEIEIFPYTPGITDRIVNFVLRRNPREQQS</sequence>
<dbReference type="GeneID" id="63806688"/>
<proteinExistence type="predicted"/>
<dbReference type="Gene3D" id="1.20.1740.10">
    <property type="entry name" value="Amino acid/polyamine transporter I"/>
    <property type="match status" value="1"/>
</dbReference>
<keyword evidence="2" id="KW-0813">Transport</keyword>
<protein>
    <recommendedName>
        <fullName evidence="8">Amino acid permease/ SLC12A domain-containing protein</fullName>
    </recommendedName>
</protein>
<keyword evidence="10" id="KW-1185">Reference proteome</keyword>
<feature type="transmembrane region" description="Helical" evidence="7">
    <location>
        <begin position="437"/>
        <end position="457"/>
    </location>
</feature>
<feature type="transmembrane region" description="Helical" evidence="7">
    <location>
        <begin position="363"/>
        <end position="385"/>
    </location>
</feature>
<dbReference type="InterPro" id="IPR050524">
    <property type="entry name" value="APC_YAT"/>
</dbReference>
<dbReference type="InterPro" id="IPR004841">
    <property type="entry name" value="AA-permease/SLC12A_dom"/>
</dbReference>
<accession>A0A1Y1WLR6</accession>
<dbReference type="PANTHER" id="PTHR43341:SF1">
    <property type="entry name" value="GENERAL AMINO-ACID PERMEASE GAP1"/>
    <property type="match status" value="1"/>
</dbReference>
<evidence type="ECO:0000256" key="7">
    <source>
        <dbReference type="SAM" id="Phobius"/>
    </source>
</evidence>
<feature type="transmembrane region" description="Helical" evidence="7">
    <location>
        <begin position="298"/>
        <end position="325"/>
    </location>
</feature>
<dbReference type="RefSeq" id="XP_040747732.1">
    <property type="nucleotide sequence ID" value="XM_040890040.1"/>
</dbReference>
<dbReference type="STRING" id="61395.A0A1Y1WLR6"/>
<evidence type="ECO:0000256" key="3">
    <source>
        <dbReference type="ARBA" id="ARBA00022692"/>
    </source>
</evidence>
<feature type="transmembrane region" description="Helical" evidence="7">
    <location>
        <begin position="139"/>
        <end position="158"/>
    </location>
</feature>
<feature type="transmembrane region" description="Helical" evidence="7">
    <location>
        <begin position="165"/>
        <end position="185"/>
    </location>
</feature>